<dbReference type="InterPro" id="IPR006565">
    <property type="entry name" value="BTP"/>
</dbReference>
<keyword evidence="4" id="KW-0805">Transcription regulation</keyword>
<dbReference type="EMBL" id="CAJVRM010000150">
    <property type="protein sequence ID" value="CAG8975755.1"/>
    <property type="molecule type" value="Genomic_DNA"/>
</dbReference>
<sequence>MGPVSPVSRKRSTPSHSDDDLAEVHPSKKICVKPTLPHTPPPETPLEAPKERAQDFEHEPRALLRRQIAMTLQHVGFDGSEPEAMESFCMAVETYFEKFASRITLSMHNSRRSLPIPSDFQHGLSAVALPLLSLEPHLDPPVAPIKGLPAEPPEESKIISTVALLGEELDGNLEKKMLRQIPKNFPSFPSKHTYKRTEQESQRETDPRKIREEAANAARHAEEALRRLVNVEKAVKEKNVKKNASKDPRSKERHDIWEETMRSFMKGQERRFEVGEHNGNDDRSMIVNSERQFFRKGAVTKRKPPKENGESA</sequence>
<accession>A0A9N9LHV5</accession>
<dbReference type="OrthoDB" id="2193813at2759"/>
<evidence type="ECO:0000259" key="10">
    <source>
        <dbReference type="Pfam" id="PF10406"/>
    </source>
</evidence>
<evidence type="ECO:0000256" key="4">
    <source>
        <dbReference type="ARBA" id="ARBA00023015"/>
    </source>
</evidence>
<feature type="compositionally biased region" description="Basic and acidic residues" evidence="8">
    <location>
        <begin position="268"/>
        <end position="284"/>
    </location>
</feature>
<dbReference type="InterPro" id="IPR019473">
    <property type="entry name" value="TFIID_su8_C"/>
</dbReference>
<feature type="compositionally biased region" description="Basic and acidic residues" evidence="8">
    <location>
        <begin position="16"/>
        <end position="26"/>
    </location>
</feature>
<feature type="region of interest" description="Disordered" evidence="8">
    <location>
        <begin position="268"/>
        <end position="312"/>
    </location>
</feature>
<dbReference type="Pfam" id="PF07524">
    <property type="entry name" value="Bromo_TP"/>
    <property type="match status" value="1"/>
</dbReference>
<dbReference type="InterPro" id="IPR009072">
    <property type="entry name" value="Histone-fold"/>
</dbReference>
<protein>
    <recommendedName>
        <fullName evidence="3">Transcription initiation factor TFIID subunit 8</fullName>
    </recommendedName>
</protein>
<dbReference type="Pfam" id="PF10406">
    <property type="entry name" value="TAF8_C"/>
    <property type="match status" value="1"/>
</dbReference>
<keyword evidence="6" id="KW-0539">Nucleus</keyword>
<keyword evidence="5" id="KW-0804">Transcription</keyword>
<dbReference type="CDD" id="cd08049">
    <property type="entry name" value="TAF8"/>
    <property type="match status" value="1"/>
</dbReference>
<feature type="compositionally biased region" description="Basic and acidic residues" evidence="8">
    <location>
        <begin position="195"/>
        <end position="209"/>
    </location>
</feature>
<gene>
    <name evidence="11" type="ORF">HYALB_00009273</name>
</gene>
<reference evidence="11" key="1">
    <citation type="submission" date="2021-07" db="EMBL/GenBank/DDBJ databases">
        <authorList>
            <person name="Durling M."/>
        </authorList>
    </citation>
    <scope>NUCLEOTIDE SEQUENCE</scope>
</reference>
<dbReference type="Proteomes" id="UP000701801">
    <property type="component" value="Unassembled WGS sequence"/>
</dbReference>
<evidence type="ECO:0000256" key="6">
    <source>
        <dbReference type="ARBA" id="ARBA00023242"/>
    </source>
</evidence>
<dbReference type="InterPro" id="IPR037818">
    <property type="entry name" value="TAF8"/>
</dbReference>
<dbReference type="PANTHER" id="PTHR46469:SF1">
    <property type="entry name" value="TRANSCRIPTION INITIATION FACTOR TFIID SUBUNIT 8"/>
    <property type="match status" value="1"/>
</dbReference>
<evidence type="ECO:0000256" key="1">
    <source>
        <dbReference type="ARBA" id="ARBA00004123"/>
    </source>
</evidence>
<feature type="domain" description="Bromodomain associated" evidence="9">
    <location>
        <begin position="61"/>
        <end position="128"/>
    </location>
</feature>
<evidence type="ECO:0000256" key="3">
    <source>
        <dbReference type="ARBA" id="ARBA00017307"/>
    </source>
</evidence>
<feature type="coiled-coil region" evidence="7">
    <location>
        <begin position="211"/>
        <end position="241"/>
    </location>
</feature>
<dbReference type="GO" id="GO:0046982">
    <property type="term" value="F:protein heterodimerization activity"/>
    <property type="evidence" value="ECO:0007669"/>
    <property type="project" value="InterPro"/>
</dbReference>
<feature type="region of interest" description="Disordered" evidence="8">
    <location>
        <begin position="1"/>
        <end position="55"/>
    </location>
</feature>
<evidence type="ECO:0000313" key="11">
    <source>
        <dbReference type="EMBL" id="CAG8975755.1"/>
    </source>
</evidence>
<dbReference type="PANTHER" id="PTHR46469">
    <property type="entry name" value="TRANSCRIPTION INITIATION FACTOR TFIID SUBUNIT 8"/>
    <property type="match status" value="1"/>
</dbReference>
<comment type="subcellular location">
    <subcellularLocation>
        <location evidence="1">Nucleus</location>
    </subcellularLocation>
</comment>
<proteinExistence type="inferred from homology"/>
<feature type="region of interest" description="Disordered" evidence="8">
    <location>
        <begin position="183"/>
        <end position="209"/>
    </location>
</feature>
<dbReference type="CDD" id="cd00076">
    <property type="entry name" value="HFD_SF"/>
    <property type="match status" value="1"/>
</dbReference>
<evidence type="ECO:0000313" key="12">
    <source>
        <dbReference type="Proteomes" id="UP000701801"/>
    </source>
</evidence>
<name>A0A9N9LHV5_9HELO</name>
<keyword evidence="7" id="KW-0175">Coiled coil</keyword>
<evidence type="ECO:0000256" key="8">
    <source>
        <dbReference type="SAM" id="MobiDB-lite"/>
    </source>
</evidence>
<dbReference type="GO" id="GO:0005669">
    <property type="term" value="C:transcription factor TFIID complex"/>
    <property type="evidence" value="ECO:0007669"/>
    <property type="project" value="InterPro"/>
</dbReference>
<feature type="domain" description="Transcription factor TFIID subunit 8 C-terminal" evidence="10">
    <location>
        <begin position="181"/>
        <end position="228"/>
    </location>
</feature>
<dbReference type="Gene3D" id="1.10.20.10">
    <property type="entry name" value="Histone, subunit A"/>
    <property type="match status" value="1"/>
</dbReference>
<comment type="similarity">
    <text evidence="2">Belongs to the TAF8 family.</text>
</comment>
<comment type="caution">
    <text evidence="11">The sequence shown here is derived from an EMBL/GenBank/DDBJ whole genome shotgun (WGS) entry which is preliminary data.</text>
</comment>
<evidence type="ECO:0000256" key="7">
    <source>
        <dbReference type="SAM" id="Coils"/>
    </source>
</evidence>
<dbReference type="GO" id="GO:0006367">
    <property type="term" value="P:transcription initiation at RNA polymerase II promoter"/>
    <property type="evidence" value="ECO:0007669"/>
    <property type="project" value="TreeGrafter"/>
</dbReference>
<keyword evidence="12" id="KW-1185">Reference proteome</keyword>
<dbReference type="AlphaFoldDB" id="A0A9N9LHV5"/>
<evidence type="ECO:0000256" key="2">
    <source>
        <dbReference type="ARBA" id="ARBA00008767"/>
    </source>
</evidence>
<evidence type="ECO:0000259" key="9">
    <source>
        <dbReference type="Pfam" id="PF07524"/>
    </source>
</evidence>
<organism evidence="11 12">
    <name type="scientific">Hymenoscyphus albidus</name>
    <dbReference type="NCBI Taxonomy" id="595503"/>
    <lineage>
        <taxon>Eukaryota</taxon>
        <taxon>Fungi</taxon>
        <taxon>Dikarya</taxon>
        <taxon>Ascomycota</taxon>
        <taxon>Pezizomycotina</taxon>
        <taxon>Leotiomycetes</taxon>
        <taxon>Helotiales</taxon>
        <taxon>Helotiaceae</taxon>
        <taxon>Hymenoscyphus</taxon>
    </lineage>
</organism>
<evidence type="ECO:0000256" key="5">
    <source>
        <dbReference type="ARBA" id="ARBA00023163"/>
    </source>
</evidence>